<organism evidence="3 4">
    <name type="scientific">Mycena rosella</name>
    <name type="common">Pink bonnet</name>
    <name type="synonym">Agaricus rosellus</name>
    <dbReference type="NCBI Taxonomy" id="1033263"/>
    <lineage>
        <taxon>Eukaryota</taxon>
        <taxon>Fungi</taxon>
        <taxon>Dikarya</taxon>
        <taxon>Basidiomycota</taxon>
        <taxon>Agaricomycotina</taxon>
        <taxon>Agaricomycetes</taxon>
        <taxon>Agaricomycetidae</taxon>
        <taxon>Agaricales</taxon>
        <taxon>Marasmiineae</taxon>
        <taxon>Mycenaceae</taxon>
        <taxon>Mycena</taxon>
    </lineage>
</organism>
<dbReference type="EMBL" id="JARKIE010000036">
    <property type="protein sequence ID" value="KAJ7695951.1"/>
    <property type="molecule type" value="Genomic_DNA"/>
</dbReference>
<keyword evidence="4" id="KW-1185">Reference proteome</keyword>
<dbReference type="PANTHER" id="PTHR28242">
    <property type="entry name" value="PHOSPHORELAY INTERMEDIATE PROTEIN YPD1"/>
    <property type="match status" value="1"/>
</dbReference>
<dbReference type="GO" id="GO:0005634">
    <property type="term" value="C:nucleus"/>
    <property type="evidence" value="ECO:0007669"/>
    <property type="project" value="TreeGrafter"/>
</dbReference>
<dbReference type="PROSITE" id="PS50894">
    <property type="entry name" value="HPT"/>
    <property type="match status" value="1"/>
</dbReference>
<evidence type="ECO:0000313" key="4">
    <source>
        <dbReference type="Proteomes" id="UP001221757"/>
    </source>
</evidence>
<dbReference type="SMART" id="SM00073">
    <property type="entry name" value="HPT"/>
    <property type="match status" value="1"/>
</dbReference>
<feature type="non-terminal residue" evidence="3">
    <location>
        <position position="1"/>
    </location>
</feature>
<keyword evidence="1" id="KW-0597">Phosphoprotein</keyword>
<dbReference type="InterPro" id="IPR045871">
    <property type="entry name" value="AHP1-5/YPD1"/>
</dbReference>
<gene>
    <name evidence="3" type="ORF">B0H17DRAFT_900442</name>
</gene>
<dbReference type="CDD" id="cd00088">
    <property type="entry name" value="HPT"/>
    <property type="match status" value="1"/>
</dbReference>
<keyword evidence="3" id="KW-0808">Transferase</keyword>
<dbReference type="GO" id="GO:0043424">
    <property type="term" value="F:protein histidine kinase binding"/>
    <property type="evidence" value="ECO:0007669"/>
    <property type="project" value="InterPro"/>
</dbReference>
<dbReference type="InterPro" id="IPR036641">
    <property type="entry name" value="HPT_dom_sf"/>
</dbReference>
<keyword evidence="3" id="KW-0418">Kinase</keyword>
<dbReference type="Gene3D" id="1.20.120.160">
    <property type="entry name" value="HPT domain"/>
    <property type="match status" value="1"/>
</dbReference>
<dbReference type="Pfam" id="PF01627">
    <property type="entry name" value="Hpt"/>
    <property type="match status" value="1"/>
</dbReference>
<proteinExistence type="predicted"/>
<name>A0AAD7GMD5_MYCRO</name>
<dbReference type="GO" id="GO:0009927">
    <property type="term" value="F:histidine phosphotransfer kinase activity"/>
    <property type="evidence" value="ECO:0007669"/>
    <property type="project" value="InterPro"/>
</dbReference>
<feature type="modified residue" description="Phosphohistidine" evidence="1">
    <location>
        <position position="61"/>
    </location>
</feature>
<comment type="caution">
    <text evidence="3">The sequence shown here is derived from an EMBL/GenBank/DDBJ whole genome shotgun (WGS) entry which is preliminary data.</text>
</comment>
<evidence type="ECO:0000313" key="3">
    <source>
        <dbReference type="EMBL" id="KAJ7695951.1"/>
    </source>
</evidence>
<dbReference type="PANTHER" id="PTHR28242:SF52">
    <property type="entry name" value="PHOSPHORELAY INTERMEDIATE PROTEIN YPD1"/>
    <property type="match status" value="1"/>
</dbReference>
<dbReference type="AlphaFoldDB" id="A0AAD7GMD5"/>
<sequence>ASGTIDVAAFNQILDLDDDDTNYACSKDMFAVYFAQAPAAFKGMDSALAATDLRGLADLAHFLMGSSATLGIVRVAGSCARMEGVGEASRSRNAPADAAALAQLGALLTEVKREYADAETWLRRWYAEHG</sequence>
<dbReference type="GO" id="GO:0005737">
    <property type="term" value="C:cytoplasm"/>
    <property type="evidence" value="ECO:0007669"/>
    <property type="project" value="TreeGrafter"/>
</dbReference>
<dbReference type="InterPro" id="IPR008207">
    <property type="entry name" value="Sig_transdc_His_kin_Hpt_dom"/>
</dbReference>
<reference evidence="3" key="1">
    <citation type="submission" date="2023-03" db="EMBL/GenBank/DDBJ databases">
        <title>Massive genome expansion in bonnet fungi (Mycena s.s.) driven by repeated elements and novel gene families across ecological guilds.</title>
        <authorList>
            <consortium name="Lawrence Berkeley National Laboratory"/>
            <person name="Harder C.B."/>
            <person name="Miyauchi S."/>
            <person name="Viragh M."/>
            <person name="Kuo A."/>
            <person name="Thoen E."/>
            <person name="Andreopoulos B."/>
            <person name="Lu D."/>
            <person name="Skrede I."/>
            <person name="Drula E."/>
            <person name="Henrissat B."/>
            <person name="Morin E."/>
            <person name="Kohler A."/>
            <person name="Barry K."/>
            <person name="LaButti K."/>
            <person name="Morin E."/>
            <person name="Salamov A."/>
            <person name="Lipzen A."/>
            <person name="Mereny Z."/>
            <person name="Hegedus B."/>
            <person name="Baldrian P."/>
            <person name="Stursova M."/>
            <person name="Weitz H."/>
            <person name="Taylor A."/>
            <person name="Grigoriev I.V."/>
            <person name="Nagy L.G."/>
            <person name="Martin F."/>
            <person name="Kauserud H."/>
        </authorList>
    </citation>
    <scope>NUCLEOTIDE SEQUENCE</scope>
    <source>
        <strain evidence="3">CBHHK067</strain>
    </source>
</reference>
<feature type="non-terminal residue" evidence="3">
    <location>
        <position position="130"/>
    </location>
</feature>
<evidence type="ECO:0000256" key="1">
    <source>
        <dbReference type="PROSITE-ProRule" id="PRU00110"/>
    </source>
</evidence>
<accession>A0AAD7GMD5</accession>
<dbReference type="SUPFAM" id="SSF47226">
    <property type="entry name" value="Histidine-containing phosphotransfer domain, HPT domain"/>
    <property type="match status" value="1"/>
</dbReference>
<protein>
    <submittedName>
        <fullName evidence="3">Signal transduction histidine kinase</fullName>
    </submittedName>
</protein>
<evidence type="ECO:0000259" key="2">
    <source>
        <dbReference type="PROSITE" id="PS50894"/>
    </source>
</evidence>
<feature type="domain" description="HPt" evidence="2">
    <location>
        <begin position="22"/>
        <end position="125"/>
    </location>
</feature>
<dbReference type="GO" id="GO:0000160">
    <property type="term" value="P:phosphorelay signal transduction system"/>
    <property type="evidence" value="ECO:0007669"/>
    <property type="project" value="InterPro"/>
</dbReference>
<dbReference type="Proteomes" id="UP001221757">
    <property type="component" value="Unassembled WGS sequence"/>
</dbReference>